<keyword evidence="3" id="KW-1185">Reference proteome</keyword>
<dbReference type="KEGG" id="trg:TRUGW13939_07108"/>
<dbReference type="GeneID" id="55994601"/>
<sequence>MEDSRLLGCPVEICCSVLEYLPRKDLCSICLVNSHLRNLAEQILYAKILISSRNWQSRTLTRLLRSLLRRPRLATYVRSLYLHGSAYFMPYDVGKLPQIRVSGPELEEPLAFVASTTVPYRKDWLKQLRNGAIDAFVAALLSQPMRLNFLRIEQAFFLDSYLIGMVFRSMFCEPQYCGLQLDFSRLESVFLGRSYFNLNENNTADVLPMFYLPSVKKLLIDVENPTTFSWPTVQPPSNSSISVLNLLYVRECFLGDLVSVTKGLNSLEWEWMYTPELEDDKVQTPIIDLKRINKALYHVRETLTDLTIWAQCLYGYPHDWPMWDDYPQLSTRGTLRVMTKLDKLTELTIPITFLLGFTPLLNRRMKDVLPPNIKDLTMTDDLCLFW</sequence>
<dbReference type="PROSITE" id="PS50181">
    <property type="entry name" value="FBOX"/>
    <property type="match status" value="1"/>
</dbReference>
<dbReference type="InterPro" id="IPR036047">
    <property type="entry name" value="F-box-like_dom_sf"/>
</dbReference>
<evidence type="ECO:0000313" key="2">
    <source>
        <dbReference type="EMBL" id="QKX59966.1"/>
    </source>
</evidence>
<proteinExistence type="predicted"/>
<dbReference type="OrthoDB" id="4191831at2759"/>
<dbReference type="InterPro" id="IPR001810">
    <property type="entry name" value="F-box_dom"/>
</dbReference>
<feature type="domain" description="F-box" evidence="1">
    <location>
        <begin position="3"/>
        <end position="58"/>
    </location>
</feature>
<evidence type="ECO:0000259" key="1">
    <source>
        <dbReference type="PROSITE" id="PS50181"/>
    </source>
</evidence>
<accession>A0A7H8R1M8</accession>
<dbReference type="CDD" id="cd09917">
    <property type="entry name" value="F-box_SF"/>
    <property type="match status" value="1"/>
</dbReference>
<dbReference type="EMBL" id="CP055901">
    <property type="protein sequence ID" value="QKX59966.1"/>
    <property type="molecule type" value="Genomic_DNA"/>
</dbReference>
<dbReference type="RefSeq" id="XP_035346143.1">
    <property type="nucleotide sequence ID" value="XM_035490250.1"/>
</dbReference>
<dbReference type="Pfam" id="PF12937">
    <property type="entry name" value="F-box-like"/>
    <property type="match status" value="1"/>
</dbReference>
<evidence type="ECO:0000313" key="3">
    <source>
        <dbReference type="Proteomes" id="UP000509510"/>
    </source>
</evidence>
<dbReference type="Proteomes" id="UP000509510">
    <property type="component" value="Chromosome IV"/>
</dbReference>
<gene>
    <name evidence="2" type="ORF">TRUGW13939_07108</name>
</gene>
<protein>
    <recommendedName>
        <fullName evidence="1">F-box domain-containing protein</fullName>
    </recommendedName>
</protein>
<dbReference type="SUPFAM" id="SSF81383">
    <property type="entry name" value="F-box domain"/>
    <property type="match status" value="1"/>
</dbReference>
<reference evidence="3" key="1">
    <citation type="submission" date="2020-06" db="EMBL/GenBank/DDBJ databases">
        <title>A chromosome-scale genome assembly of Talaromyces rugulosus W13939.</title>
        <authorList>
            <person name="Wang B."/>
            <person name="Guo L."/>
            <person name="Ye K."/>
            <person name="Wang L."/>
        </authorList>
    </citation>
    <scope>NUCLEOTIDE SEQUENCE [LARGE SCALE GENOMIC DNA]</scope>
    <source>
        <strain evidence="3">W13939</strain>
    </source>
</reference>
<dbReference type="AlphaFoldDB" id="A0A7H8R1M8"/>
<name>A0A7H8R1M8_TALRU</name>
<organism evidence="2 3">
    <name type="scientific">Talaromyces rugulosus</name>
    <name type="common">Penicillium rugulosum</name>
    <dbReference type="NCBI Taxonomy" id="121627"/>
    <lineage>
        <taxon>Eukaryota</taxon>
        <taxon>Fungi</taxon>
        <taxon>Dikarya</taxon>
        <taxon>Ascomycota</taxon>
        <taxon>Pezizomycotina</taxon>
        <taxon>Eurotiomycetes</taxon>
        <taxon>Eurotiomycetidae</taxon>
        <taxon>Eurotiales</taxon>
        <taxon>Trichocomaceae</taxon>
        <taxon>Talaromyces</taxon>
        <taxon>Talaromyces sect. Islandici</taxon>
    </lineage>
</organism>